<sequence length="284" mass="33159">MEYLLLQEQQALRQVPEEEDVEAEGEEYVLQAGRKFSPNLKKEECDIEIKMEPLWESEIPELNSKTEQNRIPFDVLRDMLLKEEKKDNPGKYLSSTGTSVNESTSSQQEKLSNFESIFYENEFSGSSSGQAENKLNISQIINDLKLNKSESACTEELKLLASAMSRMEESGEILQKDPEFLNCLLQEVKIKLIQERLKKERPVEMIGLKDHTYMMPPSAQKHFYSSISWHECGYCNKKFPPSRRHRYISHLRIHTGEKPFRCNICKRDFSRKDHLVVHKRVHSK</sequence>
<evidence type="ECO:0000256" key="15">
    <source>
        <dbReference type="PROSITE-ProRule" id="PRU00042"/>
    </source>
</evidence>
<evidence type="ECO:0000313" key="19">
    <source>
        <dbReference type="Proteomes" id="UP000326759"/>
    </source>
</evidence>
<evidence type="ECO:0000256" key="13">
    <source>
        <dbReference type="ARBA" id="ARBA00023163"/>
    </source>
</evidence>
<feature type="domain" description="C2H2-type" evidence="17">
    <location>
        <begin position="230"/>
        <end position="259"/>
    </location>
</feature>
<proteinExistence type="inferred from homology"/>
<feature type="region of interest" description="Disordered" evidence="16">
    <location>
        <begin position="86"/>
        <end position="106"/>
    </location>
</feature>
<evidence type="ECO:0000256" key="5">
    <source>
        <dbReference type="ARBA" id="ARBA00022723"/>
    </source>
</evidence>
<evidence type="ECO:0000256" key="3">
    <source>
        <dbReference type="ARBA" id="ARBA00005682"/>
    </source>
</evidence>
<dbReference type="PANTHER" id="PTHR23235">
    <property type="entry name" value="KRUEPPEL-LIKE TRANSCRIPTION FACTOR"/>
    <property type="match status" value="1"/>
</dbReference>
<dbReference type="FunFam" id="3.30.160.60:FF:000290">
    <property type="entry name" value="Zinc finger protein 697 isoform X1"/>
    <property type="match status" value="1"/>
</dbReference>
<keyword evidence="19" id="KW-1185">Reference proteome</keyword>
<organism evidence="18 19">
    <name type="scientific">Armadillidium nasatum</name>
    <dbReference type="NCBI Taxonomy" id="96803"/>
    <lineage>
        <taxon>Eukaryota</taxon>
        <taxon>Metazoa</taxon>
        <taxon>Ecdysozoa</taxon>
        <taxon>Arthropoda</taxon>
        <taxon>Crustacea</taxon>
        <taxon>Multicrustacea</taxon>
        <taxon>Malacostraca</taxon>
        <taxon>Eumalacostraca</taxon>
        <taxon>Peracarida</taxon>
        <taxon>Isopoda</taxon>
        <taxon>Oniscidea</taxon>
        <taxon>Crinocheta</taxon>
        <taxon>Armadillidiidae</taxon>
        <taxon>Armadillidium</taxon>
    </lineage>
</organism>
<dbReference type="SUPFAM" id="SSF57667">
    <property type="entry name" value="beta-beta-alpha zinc fingers"/>
    <property type="match status" value="1"/>
</dbReference>
<evidence type="ECO:0000256" key="14">
    <source>
        <dbReference type="ARBA" id="ARBA00023242"/>
    </source>
</evidence>
<keyword evidence="7 15" id="KW-0863">Zinc-finger</keyword>
<dbReference type="InterPro" id="IPR036236">
    <property type="entry name" value="Znf_C2H2_sf"/>
</dbReference>
<dbReference type="PROSITE" id="PS50157">
    <property type="entry name" value="ZINC_FINGER_C2H2_2"/>
    <property type="match status" value="2"/>
</dbReference>
<feature type="compositionally biased region" description="Polar residues" evidence="16">
    <location>
        <begin position="93"/>
        <end position="106"/>
    </location>
</feature>
<dbReference type="GO" id="GO:0000978">
    <property type="term" value="F:RNA polymerase II cis-regulatory region sequence-specific DNA binding"/>
    <property type="evidence" value="ECO:0007669"/>
    <property type="project" value="TreeGrafter"/>
</dbReference>
<gene>
    <name evidence="18" type="primary">EGR1</name>
    <name evidence="18" type="ORF">Anas_06285</name>
</gene>
<evidence type="ECO:0000256" key="12">
    <source>
        <dbReference type="ARBA" id="ARBA00023159"/>
    </source>
</evidence>
<protein>
    <submittedName>
        <fullName evidence="18">Early growth response protein 1</fullName>
    </submittedName>
</protein>
<keyword evidence="12" id="KW-0010">Activator</keyword>
<dbReference type="GO" id="GO:0008270">
    <property type="term" value="F:zinc ion binding"/>
    <property type="evidence" value="ECO:0007669"/>
    <property type="project" value="UniProtKB-KW"/>
</dbReference>
<comment type="similarity">
    <text evidence="3">Belongs to the EGR C2H2-type zinc-finger protein family.</text>
</comment>
<name>A0A5N5SYK9_9CRUS</name>
<dbReference type="Gene3D" id="3.30.160.60">
    <property type="entry name" value="Classic Zinc Finger"/>
    <property type="match status" value="2"/>
</dbReference>
<keyword evidence="9" id="KW-0805">Transcription regulation</keyword>
<keyword evidence="10" id="KW-0090">Biological rhythms</keyword>
<dbReference type="GO" id="GO:0005634">
    <property type="term" value="C:nucleus"/>
    <property type="evidence" value="ECO:0007669"/>
    <property type="project" value="UniProtKB-SubCell"/>
</dbReference>
<reference evidence="18 19" key="1">
    <citation type="journal article" date="2019" name="PLoS Biol.">
        <title>Sex chromosomes control vertical transmission of feminizing Wolbachia symbionts in an isopod.</title>
        <authorList>
            <person name="Becking T."/>
            <person name="Chebbi M.A."/>
            <person name="Giraud I."/>
            <person name="Moumen B."/>
            <person name="Laverre T."/>
            <person name="Caubet Y."/>
            <person name="Peccoud J."/>
            <person name="Gilbert C."/>
            <person name="Cordaux R."/>
        </authorList>
    </citation>
    <scope>NUCLEOTIDE SEQUENCE [LARGE SCALE GENOMIC DNA]</scope>
    <source>
        <strain evidence="18">ANa2</strain>
        <tissue evidence="18">Whole body excluding digestive tract and cuticle</tissue>
    </source>
</reference>
<dbReference type="AlphaFoldDB" id="A0A5N5SYK9"/>
<keyword evidence="6" id="KW-0677">Repeat</keyword>
<evidence type="ECO:0000313" key="18">
    <source>
        <dbReference type="EMBL" id="KAB7497760.1"/>
    </source>
</evidence>
<comment type="caution">
    <text evidence="18">The sequence shown here is derived from an EMBL/GenBank/DDBJ whole genome shotgun (WGS) entry which is preliminary data.</text>
</comment>
<dbReference type="GO" id="GO:0000981">
    <property type="term" value="F:DNA-binding transcription factor activity, RNA polymerase II-specific"/>
    <property type="evidence" value="ECO:0007669"/>
    <property type="project" value="TreeGrafter"/>
</dbReference>
<evidence type="ECO:0000256" key="7">
    <source>
        <dbReference type="ARBA" id="ARBA00022771"/>
    </source>
</evidence>
<keyword evidence="11" id="KW-0238">DNA-binding</keyword>
<evidence type="ECO:0000256" key="9">
    <source>
        <dbReference type="ARBA" id="ARBA00023015"/>
    </source>
</evidence>
<comment type="subcellular location">
    <subcellularLocation>
        <location evidence="2">Cytoplasm</location>
    </subcellularLocation>
    <subcellularLocation>
        <location evidence="1">Nucleus</location>
    </subcellularLocation>
</comment>
<dbReference type="GO" id="GO:0048511">
    <property type="term" value="P:rhythmic process"/>
    <property type="evidence" value="ECO:0007669"/>
    <property type="project" value="UniProtKB-KW"/>
</dbReference>
<dbReference type="EMBL" id="SEYY01019941">
    <property type="protein sequence ID" value="KAB7497760.1"/>
    <property type="molecule type" value="Genomic_DNA"/>
</dbReference>
<evidence type="ECO:0000256" key="10">
    <source>
        <dbReference type="ARBA" id="ARBA00023108"/>
    </source>
</evidence>
<evidence type="ECO:0000256" key="8">
    <source>
        <dbReference type="ARBA" id="ARBA00022833"/>
    </source>
</evidence>
<keyword evidence="5" id="KW-0479">Metal-binding</keyword>
<dbReference type="PANTHER" id="PTHR23235:SF42">
    <property type="entry name" value="EARLY GROWTH RESPONSE PROTEIN 1"/>
    <property type="match status" value="1"/>
</dbReference>
<evidence type="ECO:0000256" key="6">
    <source>
        <dbReference type="ARBA" id="ARBA00022737"/>
    </source>
</evidence>
<dbReference type="InterPro" id="IPR013087">
    <property type="entry name" value="Znf_C2H2_type"/>
</dbReference>
<keyword evidence="4" id="KW-0963">Cytoplasm</keyword>
<accession>A0A5N5SYK9</accession>
<keyword evidence="14" id="KW-0539">Nucleus</keyword>
<evidence type="ECO:0000256" key="2">
    <source>
        <dbReference type="ARBA" id="ARBA00004496"/>
    </source>
</evidence>
<dbReference type="OrthoDB" id="6359793at2759"/>
<evidence type="ECO:0000259" key="17">
    <source>
        <dbReference type="PROSITE" id="PS50157"/>
    </source>
</evidence>
<evidence type="ECO:0000256" key="4">
    <source>
        <dbReference type="ARBA" id="ARBA00022490"/>
    </source>
</evidence>
<dbReference type="PROSITE" id="PS00028">
    <property type="entry name" value="ZINC_FINGER_C2H2_1"/>
    <property type="match status" value="1"/>
</dbReference>
<evidence type="ECO:0000256" key="11">
    <source>
        <dbReference type="ARBA" id="ARBA00023125"/>
    </source>
</evidence>
<dbReference type="GO" id="GO:0005737">
    <property type="term" value="C:cytoplasm"/>
    <property type="evidence" value="ECO:0007669"/>
    <property type="project" value="UniProtKB-SubCell"/>
</dbReference>
<evidence type="ECO:0000256" key="1">
    <source>
        <dbReference type="ARBA" id="ARBA00004123"/>
    </source>
</evidence>
<keyword evidence="13" id="KW-0804">Transcription</keyword>
<dbReference type="Proteomes" id="UP000326759">
    <property type="component" value="Unassembled WGS sequence"/>
</dbReference>
<dbReference type="SMART" id="SM00355">
    <property type="entry name" value="ZnF_C2H2"/>
    <property type="match status" value="2"/>
</dbReference>
<evidence type="ECO:0000256" key="16">
    <source>
        <dbReference type="SAM" id="MobiDB-lite"/>
    </source>
</evidence>
<feature type="domain" description="C2H2-type" evidence="17">
    <location>
        <begin position="260"/>
        <end position="284"/>
    </location>
</feature>
<keyword evidence="8" id="KW-0862">Zinc</keyword>